<dbReference type="InterPro" id="IPR011625">
    <property type="entry name" value="A2M_N_BRD"/>
</dbReference>
<dbReference type="Pfam" id="PF17791">
    <property type="entry name" value="MG3"/>
    <property type="match status" value="1"/>
</dbReference>
<dbReference type="PANTHER" id="PTHR11412:SF173">
    <property type="entry name" value="OVOSTATIN"/>
    <property type="match status" value="1"/>
</dbReference>
<feature type="domain" description="Alpha-2-macroglobulin bait region" evidence="1">
    <location>
        <begin position="464"/>
        <end position="599"/>
    </location>
</feature>
<dbReference type="InterPro" id="IPR050473">
    <property type="entry name" value="A2M/Complement_sys"/>
</dbReference>
<evidence type="ECO:0000313" key="4">
    <source>
        <dbReference type="Proteomes" id="UP000826234"/>
    </source>
</evidence>
<reference evidence="3 4" key="1">
    <citation type="journal article" date="2022" name="Gigascience">
        <title>A chromosome-level genome assembly and annotation of the desert horned lizard, Phrynosoma platyrhinos, provides insight into chromosomal rearrangements among reptiles.</title>
        <authorList>
            <person name="Koochekian N."/>
            <person name="Ascanio A."/>
            <person name="Farleigh K."/>
            <person name="Card D.C."/>
            <person name="Schield D.R."/>
            <person name="Castoe T.A."/>
            <person name="Jezkova T."/>
        </authorList>
    </citation>
    <scope>NUCLEOTIDE SEQUENCE [LARGE SCALE GENOMIC DNA]</scope>
    <source>
        <strain evidence="3">NK-2021</strain>
    </source>
</reference>
<dbReference type="Pfam" id="PF07678">
    <property type="entry name" value="TED_complement"/>
    <property type="match status" value="1"/>
</dbReference>
<dbReference type="Proteomes" id="UP000826234">
    <property type="component" value="Unassembled WGS sequence"/>
</dbReference>
<dbReference type="Pfam" id="PF07703">
    <property type="entry name" value="A2M_BRD"/>
    <property type="match status" value="1"/>
</dbReference>
<dbReference type="InterPro" id="IPR041555">
    <property type="entry name" value="MG3"/>
</dbReference>
<dbReference type="InterPro" id="IPR002890">
    <property type="entry name" value="MG2"/>
</dbReference>
<evidence type="ECO:0000259" key="1">
    <source>
        <dbReference type="SMART" id="SM01359"/>
    </source>
</evidence>
<comment type="caution">
    <text evidence="3">The sequence shown here is derived from an EMBL/GenBank/DDBJ whole genome shotgun (WGS) entry which is preliminary data.</text>
</comment>
<dbReference type="InterPro" id="IPR011626">
    <property type="entry name" value="Alpha-macroglobulin_TED"/>
</dbReference>
<dbReference type="Pfam" id="PF07677">
    <property type="entry name" value="A2M_recep"/>
    <property type="match status" value="1"/>
</dbReference>
<dbReference type="SUPFAM" id="SSF49410">
    <property type="entry name" value="Alpha-macroglobulin receptor domain"/>
    <property type="match status" value="1"/>
</dbReference>
<dbReference type="PANTHER" id="PTHR11412">
    <property type="entry name" value="MACROGLOBULIN / COMPLEMENT"/>
    <property type="match status" value="1"/>
</dbReference>
<organism evidence="3 4">
    <name type="scientific">Phrynosoma platyrhinos</name>
    <name type="common">Desert horned lizard</name>
    <dbReference type="NCBI Taxonomy" id="52577"/>
    <lineage>
        <taxon>Eukaryota</taxon>
        <taxon>Metazoa</taxon>
        <taxon>Chordata</taxon>
        <taxon>Craniata</taxon>
        <taxon>Vertebrata</taxon>
        <taxon>Euteleostomi</taxon>
        <taxon>Lepidosauria</taxon>
        <taxon>Squamata</taxon>
        <taxon>Bifurcata</taxon>
        <taxon>Unidentata</taxon>
        <taxon>Episquamata</taxon>
        <taxon>Toxicofera</taxon>
        <taxon>Iguania</taxon>
        <taxon>Phrynosomatidae</taxon>
        <taxon>Phrynosomatinae</taxon>
        <taxon>Phrynosoma</taxon>
    </lineage>
</organism>
<dbReference type="Gene3D" id="2.60.40.690">
    <property type="entry name" value="Alpha-macroglobulin, receptor-binding domain"/>
    <property type="match status" value="1"/>
</dbReference>
<protein>
    <recommendedName>
        <fullName evidence="5">Alpha-2-macroglobulin</fullName>
    </recommendedName>
</protein>
<dbReference type="SMART" id="SM01361">
    <property type="entry name" value="A2M_recep"/>
    <property type="match status" value="1"/>
</dbReference>
<dbReference type="InterPro" id="IPR040839">
    <property type="entry name" value="MG4"/>
</dbReference>
<dbReference type="SUPFAM" id="SSF48239">
    <property type="entry name" value="Terpenoid cyclases/Protein prenyltransferases"/>
    <property type="match status" value="1"/>
</dbReference>
<gene>
    <name evidence="3" type="ORF">JD844_010057</name>
</gene>
<dbReference type="EMBL" id="JAIPUX010000439">
    <property type="protein sequence ID" value="KAH0628658.1"/>
    <property type="molecule type" value="Genomic_DNA"/>
</dbReference>
<evidence type="ECO:0000259" key="2">
    <source>
        <dbReference type="SMART" id="SM01361"/>
    </source>
</evidence>
<name>A0ABQ7THP6_PHRPL</name>
<proteinExistence type="predicted"/>
<dbReference type="Gene3D" id="2.60.40.10">
    <property type="entry name" value="Immunoglobulins"/>
    <property type="match status" value="2"/>
</dbReference>
<dbReference type="Gene3D" id="1.50.10.20">
    <property type="match status" value="1"/>
</dbReference>
<evidence type="ECO:0008006" key="5">
    <source>
        <dbReference type="Google" id="ProtNLM"/>
    </source>
</evidence>
<feature type="domain" description="Alpha-macroglobulin receptor-binding" evidence="2">
    <location>
        <begin position="1172"/>
        <end position="1254"/>
    </location>
</feature>
<dbReference type="InterPro" id="IPR036595">
    <property type="entry name" value="A-macroglobulin_rcpt-bd_sf"/>
</dbReference>
<evidence type="ECO:0000313" key="3">
    <source>
        <dbReference type="EMBL" id="KAH0628658.1"/>
    </source>
</evidence>
<dbReference type="Gene3D" id="2.60.40.1930">
    <property type="match status" value="2"/>
</dbReference>
<dbReference type="InterPro" id="IPR009048">
    <property type="entry name" value="A-macroglobulin_rcpt-bd"/>
</dbReference>
<dbReference type="InterPro" id="IPR013783">
    <property type="entry name" value="Ig-like_fold"/>
</dbReference>
<dbReference type="Pfam" id="PF17789">
    <property type="entry name" value="MG4"/>
    <property type="match status" value="1"/>
</dbReference>
<dbReference type="InterPro" id="IPR008930">
    <property type="entry name" value="Terpenoid_cyclase/PrenylTrfase"/>
</dbReference>
<dbReference type="SUPFAM" id="SSF81296">
    <property type="entry name" value="E set domains"/>
    <property type="match status" value="1"/>
</dbReference>
<dbReference type="Pfam" id="PF01835">
    <property type="entry name" value="MG2"/>
    <property type="match status" value="1"/>
</dbReference>
<sequence length="1261" mass="141637">MLIQRHMSLTLRQAHEKLKYLELVPAVVENSISNKAYLHLQNLKEAVSVKVTLEYNTESYLLWEDTVTESHFSHCFSFTVPPAASSALAFIHLSVKGSSVSFYKRKAVAIRNITSVVFAQTDKPIYKPGQKVLFRVITLDTDLKPKNRVYPLIYIQDPQGNRVAQWLNQSATHGILQNEFQTVQDTTLGTYQLIVDNKPNFNTHHWFSMEEYVLPTFEVNLKAPQRVSAFDEELKVEICARSGPHYIDVNVNLFPKNDVEELSEQPGDLPEPCIPMASLSREKSSSECVEDAISIQDVIEIPMVFVRLLMQSRLPGWSSTNLPQFSFLSQLDKDGCASEMISTKAFRLYANLGVTPRFFVSLQVEGVVTEKGTGVQISSSSYISVYQTTKSVAFEDMDRYIKRGIPFTGKMKLRDEDGLPLANGLLFLEFDGVVLANYTTDENGTAVFSIDTSNLFEPRYKLRAYYQPDQCTDYGWLETNKPEDIYDIQRFFSRSDSYVKIEPVREELPSGKYSTFSITLNVEQKLAPRARLLVYSLQPNGDLIADTIYLEVEKCFRNKVSLEFSKKEALPASSVSLSLEATSNSFCALRAVDKEVFGYYYMGLDLDDDSKEPCIDLKNTFFDGMYYVPVNVTNDGSVYDVFQKLGLKVFTNSTLQKPIVCQSDFECKKISSDDEPDVGHLEKAVAFSSSADSVIETVTVTLEESEDFKAESLSSENKLTSLCANETKSHTWRISPQRLGTVNFTVTAEAKEGEQPVGRRDTIILPLLVEPEGIKKEVTQSSLICTKGTPISEPITLNLPENLVEGSARAVFSVLGYQRQLFFRLSDGSFSTFGSKNAEGNLWLTAMIYKAFAQSKPFIFVDDNVLSQALIWIASKQEADGCFQPQGKIYNNALKAGTDDRIIITAYVTASLMESGLLQSDPVVRRGLSCLAALSDRDFENIYVNALLAYTYSLASEVEKLNHLFDILIQSATRTGGLVYWEREKRPAAEQFSSFYPRAPSAEIETNAYILLAWLKQPNLSQENLTFASQIAQWIVRQQNFYGGFSSSQYMLRGDRAVECREKDLASNLCSAMKLTEAHLSFTVVVKAKSNIPHVLHPEFPEVVCKSLSEYGIMTFEKDAENTVDISAGESFTKQFLVNKDNSVLLQQVVLPSAQESYSVNVDGSGCAYTQANAATPVSKNTFPFAFCLMQLQNKVMRVETKNDHIFFYLEAVSAEKITFALTVEQTHVVSNIKPAQVKIYDYYETDEFAQAEYITACQQD</sequence>
<dbReference type="SMART" id="SM01359">
    <property type="entry name" value="A2M_N_2"/>
    <property type="match status" value="1"/>
</dbReference>
<accession>A0ABQ7THP6</accession>
<keyword evidence="4" id="KW-1185">Reference proteome</keyword>
<dbReference type="InterPro" id="IPR014756">
    <property type="entry name" value="Ig_E-set"/>
</dbReference>